<dbReference type="PROSITE" id="PS00194">
    <property type="entry name" value="THIOREDOXIN_1"/>
    <property type="match status" value="1"/>
</dbReference>
<dbReference type="InterPro" id="IPR017937">
    <property type="entry name" value="Thioredoxin_CS"/>
</dbReference>
<comment type="subcellular location">
    <subcellularLocation>
        <location evidence="1">Cell envelope</location>
    </subcellularLocation>
</comment>
<dbReference type="OrthoDB" id="1098640at2"/>
<sequence length="511" mass="59709">MANMRLMATIAAASCQRNSLYPRGVLYKPMKNILLIISLFSLFGCQEKKKENSSEVSIIKEKKIEKRNEVVINVNDTINTLFTNLFVNEMQDKPDMLYLGFKENKTSVTIPTQNTIKIIGGDPFVGFFYELQLEKGDSLLIDIEKIDVNQSKQIEYPIFTLLNSYRTWGEINFGYLLYIYNLKSKAIVIDESEIQNNKYDSEKIKRNSIKLLDSLNASNSISDKFYSTEKINQKLKFATATIREAKNHNIELDIQSLGVNLHEKELLNNEEYIEFLKALILYKYFKEDNQVQNSVLFDFVNKQETFLNNSTKEVLLNSYLKSIFFVEKPKFDQYLTKFYTVNKNEEFKNKWISFIDKQKENSKRLNATDRTVGILTNLVNDSELTFEEVLSKYRGKLVLVDFWASWCAPCRKEMPFLKDLKQKFNEDKLKVIEISIDNDYSSWVRASKLENLSKEEENHIISNWKESNLYKNYNIKTIPRYLLFGKDGKIINDNAPRPSEKELIELITASI</sequence>
<evidence type="ECO:0000259" key="5">
    <source>
        <dbReference type="PROSITE" id="PS51352"/>
    </source>
</evidence>
<gene>
    <name evidence="6" type="ORF">D1013_08235</name>
</gene>
<keyword evidence="2" id="KW-0201">Cytochrome c-type biogenesis</keyword>
<feature type="domain" description="Thioredoxin" evidence="5">
    <location>
        <begin position="361"/>
        <end position="511"/>
    </location>
</feature>
<evidence type="ECO:0000256" key="1">
    <source>
        <dbReference type="ARBA" id="ARBA00004196"/>
    </source>
</evidence>
<dbReference type="KEGG" id="emar:D1013_08235"/>
<dbReference type="GO" id="GO:0017004">
    <property type="term" value="P:cytochrome complex assembly"/>
    <property type="evidence" value="ECO:0007669"/>
    <property type="project" value="UniProtKB-KW"/>
</dbReference>
<dbReference type="InterPro" id="IPR050553">
    <property type="entry name" value="Thioredoxin_ResA/DsbE_sf"/>
</dbReference>
<accession>A0A3G2L516</accession>
<keyword evidence="4" id="KW-0676">Redox-active center</keyword>
<dbReference type="PANTHER" id="PTHR42852:SF6">
    <property type="entry name" value="THIOL:DISULFIDE INTERCHANGE PROTEIN DSBE"/>
    <property type="match status" value="1"/>
</dbReference>
<evidence type="ECO:0000313" key="7">
    <source>
        <dbReference type="Proteomes" id="UP000276309"/>
    </source>
</evidence>
<dbReference type="SUPFAM" id="SSF52833">
    <property type="entry name" value="Thioredoxin-like"/>
    <property type="match status" value="1"/>
</dbReference>
<dbReference type="Gene3D" id="3.40.30.10">
    <property type="entry name" value="Glutaredoxin"/>
    <property type="match status" value="1"/>
</dbReference>
<dbReference type="InterPro" id="IPR013766">
    <property type="entry name" value="Thioredoxin_domain"/>
</dbReference>
<dbReference type="InterPro" id="IPR012336">
    <property type="entry name" value="Thioredoxin-like_fold"/>
</dbReference>
<evidence type="ECO:0000256" key="4">
    <source>
        <dbReference type="ARBA" id="ARBA00023284"/>
    </source>
</evidence>
<evidence type="ECO:0000313" key="6">
    <source>
        <dbReference type="EMBL" id="AYN67353.1"/>
    </source>
</evidence>
<dbReference type="AlphaFoldDB" id="A0A3G2L516"/>
<dbReference type="PROSITE" id="PS51352">
    <property type="entry name" value="THIOREDOXIN_2"/>
    <property type="match status" value="1"/>
</dbReference>
<dbReference type="CDD" id="cd02966">
    <property type="entry name" value="TlpA_like_family"/>
    <property type="match status" value="1"/>
</dbReference>
<dbReference type="EMBL" id="CP032050">
    <property type="protein sequence ID" value="AYN67353.1"/>
    <property type="molecule type" value="Genomic_DNA"/>
</dbReference>
<dbReference type="GO" id="GO:0030313">
    <property type="term" value="C:cell envelope"/>
    <property type="evidence" value="ECO:0007669"/>
    <property type="project" value="UniProtKB-SubCell"/>
</dbReference>
<keyword evidence="3" id="KW-1015">Disulfide bond</keyword>
<dbReference type="InterPro" id="IPR036249">
    <property type="entry name" value="Thioredoxin-like_sf"/>
</dbReference>
<keyword evidence="7" id="KW-1185">Reference proteome</keyword>
<organism evidence="6 7">
    <name type="scientific">Euzebyella marina</name>
    <dbReference type="NCBI Taxonomy" id="1761453"/>
    <lineage>
        <taxon>Bacteria</taxon>
        <taxon>Pseudomonadati</taxon>
        <taxon>Bacteroidota</taxon>
        <taxon>Flavobacteriia</taxon>
        <taxon>Flavobacteriales</taxon>
        <taxon>Flavobacteriaceae</taxon>
        <taxon>Euzebyella</taxon>
    </lineage>
</organism>
<dbReference type="Pfam" id="PF13905">
    <property type="entry name" value="Thioredoxin_8"/>
    <property type="match status" value="1"/>
</dbReference>
<name>A0A3G2L516_9FLAO</name>
<dbReference type="Proteomes" id="UP000276309">
    <property type="component" value="Chromosome"/>
</dbReference>
<dbReference type="PANTHER" id="PTHR42852">
    <property type="entry name" value="THIOL:DISULFIDE INTERCHANGE PROTEIN DSBE"/>
    <property type="match status" value="1"/>
</dbReference>
<reference evidence="6 7" key="1">
    <citation type="submission" date="2018-08" db="EMBL/GenBank/DDBJ databases">
        <title>The reduced genetic potential of extracellular carbohydrate catabolism in Euzebyella marina RN62, a Flavobacteriia bacterium isolated from the hadal water.</title>
        <authorList>
            <person name="Xue C."/>
        </authorList>
    </citation>
    <scope>NUCLEOTIDE SEQUENCE [LARGE SCALE GENOMIC DNA]</scope>
    <source>
        <strain evidence="6 7">RN62</strain>
    </source>
</reference>
<evidence type="ECO:0000256" key="2">
    <source>
        <dbReference type="ARBA" id="ARBA00022748"/>
    </source>
</evidence>
<proteinExistence type="predicted"/>
<protein>
    <submittedName>
        <fullName evidence="6">TlpA family protein disulfide reductase</fullName>
    </submittedName>
</protein>
<evidence type="ECO:0000256" key="3">
    <source>
        <dbReference type="ARBA" id="ARBA00023157"/>
    </source>
</evidence>